<dbReference type="PANTHER" id="PTHR32295">
    <property type="entry name" value="IQ-DOMAIN 5-RELATED"/>
    <property type="match status" value="1"/>
</dbReference>
<feature type="compositionally biased region" description="Polar residues" evidence="4">
    <location>
        <begin position="442"/>
        <end position="457"/>
    </location>
</feature>
<comment type="subunit">
    <text evidence="3">Binds to multiple calmodulin (CaM) in the presence of Ca(2+) and CaM-like proteins.</text>
</comment>
<dbReference type="SMART" id="SM00015">
    <property type="entry name" value="IQ"/>
    <property type="match status" value="2"/>
</dbReference>
<evidence type="ECO:0000259" key="5">
    <source>
        <dbReference type="Pfam" id="PF13178"/>
    </source>
</evidence>
<dbReference type="Proteomes" id="UP001054252">
    <property type="component" value="Unassembled WGS sequence"/>
</dbReference>
<dbReference type="PANTHER" id="PTHR32295:SF269">
    <property type="entry name" value="PROTEIN IQ-DOMAIN 28"/>
    <property type="match status" value="1"/>
</dbReference>
<dbReference type="EMBL" id="BPVZ01000060">
    <property type="protein sequence ID" value="GKV22427.1"/>
    <property type="molecule type" value="Genomic_DNA"/>
</dbReference>
<dbReference type="Pfam" id="PF00612">
    <property type="entry name" value="IQ"/>
    <property type="match status" value="3"/>
</dbReference>
<dbReference type="InterPro" id="IPR000048">
    <property type="entry name" value="IQ_motif_EF-hand-BS"/>
</dbReference>
<evidence type="ECO:0000256" key="3">
    <source>
        <dbReference type="ARBA" id="ARBA00024378"/>
    </source>
</evidence>
<dbReference type="GO" id="GO:0005516">
    <property type="term" value="F:calmodulin binding"/>
    <property type="evidence" value="ECO:0007669"/>
    <property type="project" value="UniProtKB-KW"/>
</dbReference>
<feature type="compositionally biased region" description="Polar residues" evidence="4">
    <location>
        <begin position="467"/>
        <end position="486"/>
    </location>
</feature>
<dbReference type="PROSITE" id="PS50096">
    <property type="entry name" value="IQ"/>
    <property type="match status" value="2"/>
</dbReference>
<keyword evidence="1" id="KW-0112">Calmodulin-binding</keyword>
<feature type="region of interest" description="Disordered" evidence="4">
    <location>
        <begin position="439"/>
        <end position="565"/>
    </location>
</feature>
<evidence type="ECO:0000256" key="2">
    <source>
        <dbReference type="ARBA" id="ARBA00024341"/>
    </source>
</evidence>
<dbReference type="AlphaFoldDB" id="A0AAV5KCU8"/>
<accession>A0AAV5KCU8</accession>
<comment type="similarity">
    <text evidence="2">Belongs to the IQD family.</text>
</comment>
<comment type="caution">
    <text evidence="6">The sequence shown here is derived from an EMBL/GenBank/DDBJ whole genome shotgun (WGS) entry which is preliminary data.</text>
</comment>
<organism evidence="6 7">
    <name type="scientific">Rubroshorea leprosula</name>
    <dbReference type="NCBI Taxonomy" id="152421"/>
    <lineage>
        <taxon>Eukaryota</taxon>
        <taxon>Viridiplantae</taxon>
        <taxon>Streptophyta</taxon>
        <taxon>Embryophyta</taxon>
        <taxon>Tracheophyta</taxon>
        <taxon>Spermatophyta</taxon>
        <taxon>Magnoliopsida</taxon>
        <taxon>eudicotyledons</taxon>
        <taxon>Gunneridae</taxon>
        <taxon>Pentapetalae</taxon>
        <taxon>rosids</taxon>
        <taxon>malvids</taxon>
        <taxon>Malvales</taxon>
        <taxon>Dipterocarpaceae</taxon>
        <taxon>Rubroshorea</taxon>
    </lineage>
</organism>
<evidence type="ECO:0000256" key="4">
    <source>
        <dbReference type="SAM" id="MobiDB-lite"/>
    </source>
</evidence>
<feature type="region of interest" description="Disordered" evidence="4">
    <location>
        <begin position="264"/>
        <end position="332"/>
    </location>
</feature>
<evidence type="ECO:0000313" key="6">
    <source>
        <dbReference type="EMBL" id="GKV22427.1"/>
    </source>
</evidence>
<evidence type="ECO:0000256" key="1">
    <source>
        <dbReference type="ARBA" id="ARBA00022860"/>
    </source>
</evidence>
<feature type="compositionally biased region" description="Basic and acidic residues" evidence="4">
    <location>
        <begin position="296"/>
        <end position="307"/>
    </location>
</feature>
<dbReference type="Gene3D" id="1.20.5.190">
    <property type="match status" value="1"/>
</dbReference>
<feature type="domain" description="DUF4005" evidence="5">
    <location>
        <begin position="448"/>
        <end position="542"/>
    </location>
</feature>
<evidence type="ECO:0000313" key="7">
    <source>
        <dbReference type="Proteomes" id="UP001054252"/>
    </source>
</evidence>
<keyword evidence="7" id="KW-1185">Reference proteome</keyword>
<feature type="compositionally biased region" description="Low complexity" evidence="4">
    <location>
        <begin position="515"/>
        <end position="530"/>
    </location>
</feature>
<feature type="compositionally biased region" description="Basic and acidic residues" evidence="4">
    <location>
        <begin position="269"/>
        <end position="281"/>
    </location>
</feature>
<dbReference type="Pfam" id="PF13178">
    <property type="entry name" value="DUF4005"/>
    <property type="match status" value="1"/>
</dbReference>
<protein>
    <recommendedName>
        <fullName evidence="5">DUF4005 domain-containing protein</fullName>
    </recommendedName>
</protein>
<sequence>MGKSPGRWIKSLLLGKKSSKSNLSKGKEKLYAAEKEEGLVSSKVAVSDFSVDPLSISAPIAETISRNGANIEDISANLPKDGVNAVSIEKDGDHAASSNLCSQEVPEKFRLEEAATKAQAAFRGYLARRAFRTLKGIIRLQALIRGHLVRRQAIATLCSAWGIIKFQAVVRGQKVRRADIAIEVQKIYPRALLGAKSSNELSASARVKNLSHNAFVQKFLSSSSTVMPLRLQYGPGEPNSAREWVERWMKSRFWEPPPQPLRILVSKSQVKDERKKNDQGKTKQTIRKLSNGKVEIGSRRATLEHEKPKRHPRKVSTKPADQAQEQPQNKIEKVKRNLRKIPDSTKEVSGRAEINNEIPNQTLEKSLASNVADVCEGDSAEKRNVVSVALSKPSNLEENLTLLSGNDSVVESSTSLAVDTQPTESNAKVENTPDTIKELSSKDGNISSESLTTSQRRASLPEKIDNQENGVHSTQKVPSYMVSTESAKAKLRGQSSPRFSLDVVEKNGVTRRHSLPSSTNSALSSLSPSAQRLVQAAGKGAVRNDKSLSSSRDAGDKFTKAEWRR</sequence>
<gene>
    <name evidence="6" type="ORF">SLEP1_g32302</name>
</gene>
<feature type="compositionally biased region" description="Basic and acidic residues" evidence="4">
    <location>
        <begin position="553"/>
        <end position="565"/>
    </location>
</feature>
<name>A0AAV5KCU8_9ROSI</name>
<reference evidence="6 7" key="1">
    <citation type="journal article" date="2021" name="Commun. Biol.">
        <title>The genome of Shorea leprosula (Dipterocarpaceae) highlights the ecological relevance of drought in aseasonal tropical rainforests.</title>
        <authorList>
            <person name="Ng K.K.S."/>
            <person name="Kobayashi M.J."/>
            <person name="Fawcett J.A."/>
            <person name="Hatakeyama M."/>
            <person name="Paape T."/>
            <person name="Ng C.H."/>
            <person name="Ang C.C."/>
            <person name="Tnah L.H."/>
            <person name="Lee C.T."/>
            <person name="Nishiyama T."/>
            <person name="Sese J."/>
            <person name="O'Brien M.J."/>
            <person name="Copetti D."/>
            <person name="Mohd Noor M.I."/>
            <person name="Ong R.C."/>
            <person name="Putra M."/>
            <person name="Sireger I.Z."/>
            <person name="Indrioko S."/>
            <person name="Kosugi Y."/>
            <person name="Izuno A."/>
            <person name="Isagi Y."/>
            <person name="Lee S.L."/>
            <person name="Shimizu K.K."/>
        </authorList>
    </citation>
    <scope>NUCLEOTIDE SEQUENCE [LARGE SCALE GENOMIC DNA]</scope>
    <source>
        <strain evidence="6">214</strain>
    </source>
</reference>
<proteinExistence type="inferred from homology"/>
<dbReference type="InterPro" id="IPR025064">
    <property type="entry name" value="DUF4005"/>
</dbReference>
<dbReference type="CDD" id="cd23767">
    <property type="entry name" value="IQCD"/>
    <property type="match status" value="1"/>
</dbReference>